<evidence type="ECO:0000313" key="2">
    <source>
        <dbReference type="EMBL" id="MFC3088044.1"/>
    </source>
</evidence>
<dbReference type="PANTHER" id="PTHR48207:SF3">
    <property type="entry name" value="SUCCINATE--HYDROXYMETHYLGLUTARATE COA-TRANSFERASE"/>
    <property type="match status" value="1"/>
</dbReference>
<keyword evidence="3" id="KW-1185">Reference proteome</keyword>
<organism evidence="2 3">
    <name type="scientific">Tabrizicola soli</name>
    <dbReference type="NCBI Taxonomy" id="2185115"/>
    <lineage>
        <taxon>Bacteria</taxon>
        <taxon>Pseudomonadati</taxon>
        <taxon>Pseudomonadota</taxon>
        <taxon>Alphaproteobacteria</taxon>
        <taxon>Rhodobacterales</taxon>
        <taxon>Paracoccaceae</taxon>
        <taxon>Tabrizicola</taxon>
    </lineage>
</organism>
<dbReference type="Pfam" id="PF02515">
    <property type="entry name" value="CoA_transf_3"/>
    <property type="match status" value="1"/>
</dbReference>
<evidence type="ECO:0000256" key="1">
    <source>
        <dbReference type="ARBA" id="ARBA00022679"/>
    </source>
</evidence>
<dbReference type="SUPFAM" id="SSF89796">
    <property type="entry name" value="CoA-transferase family III (CaiB/BaiF)"/>
    <property type="match status" value="1"/>
</dbReference>
<dbReference type="InterPro" id="IPR044855">
    <property type="entry name" value="CoA-Trfase_III_dom3_sf"/>
</dbReference>
<reference evidence="3" key="1">
    <citation type="journal article" date="2019" name="Int. J. Syst. Evol. Microbiol.">
        <title>The Global Catalogue of Microorganisms (GCM) 10K type strain sequencing project: providing services to taxonomists for standard genome sequencing and annotation.</title>
        <authorList>
            <consortium name="The Broad Institute Genomics Platform"/>
            <consortium name="The Broad Institute Genome Sequencing Center for Infectious Disease"/>
            <person name="Wu L."/>
            <person name="Ma J."/>
        </authorList>
    </citation>
    <scope>NUCLEOTIDE SEQUENCE [LARGE SCALE GENOMIC DNA]</scope>
    <source>
        <strain evidence="3">KCTC 62102</strain>
    </source>
</reference>
<dbReference type="RefSeq" id="WP_197647598.1">
    <property type="nucleotide sequence ID" value="NZ_JAEACP010000033.1"/>
</dbReference>
<evidence type="ECO:0000313" key="3">
    <source>
        <dbReference type="Proteomes" id="UP001595445"/>
    </source>
</evidence>
<dbReference type="Gene3D" id="3.40.50.10540">
    <property type="entry name" value="Crotonobetainyl-coa:carnitine coa-transferase, domain 1"/>
    <property type="match status" value="1"/>
</dbReference>
<dbReference type="InterPro" id="IPR003673">
    <property type="entry name" value="CoA-Trfase_fam_III"/>
</dbReference>
<protein>
    <submittedName>
        <fullName evidence="2">CaiB/BaiF CoA transferase family protein</fullName>
    </submittedName>
</protein>
<sequence length="426" mass="45414">MQTLPLERIKVLDLTRVLAGPWTTMSLADLGAEVWKIENIKGDDDTRAWSVPGYKGVSTYFLCANRGKHSIALDLKSAEGRAIVLELAARADVVVENFRAGTVDRLGISYEDISRINPGVVYCSISGYGQTGPEAKRPGYDFIMQAESGLMSITGQADGPPNRLGVAFTDVVAGMVATQSILAALYQWRDTGKGQFIDVALLDAALNLLINVGTAYLNAGVEATRYGNAHPTVVPYQLFTATDGPFALAVGNDRMFADFCEKVIDRPDLARDPRYVTSHQRALNRPALLDEIQAIIATRPSAHWLETCLAADVPAGPVKSVSEALSAASVVERGVIQTLEHPELGPVSLIRPAQGLAAQAGRTAKAPPLLGEDTRAVLRDVLGFDAARIETLIAQGAVACRDLAPASATVTLDVAARPTAELRATE</sequence>
<dbReference type="Proteomes" id="UP001595445">
    <property type="component" value="Unassembled WGS sequence"/>
</dbReference>
<comment type="caution">
    <text evidence="2">The sequence shown here is derived from an EMBL/GenBank/DDBJ whole genome shotgun (WGS) entry which is preliminary data.</text>
</comment>
<proteinExistence type="predicted"/>
<gene>
    <name evidence="2" type="ORF">ACFOD6_18535</name>
</gene>
<dbReference type="GO" id="GO:0016740">
    <property type="term" value="F:transferase activity"/>
    <property type="evidence" value="ECO:0007669"/>
    <property type="project" value="UniProtKB-KW"/>
</dbReference>
<name>A0ABV7E0H2_9RHOB</name>
<dbReference type="InterPro" id="IPR023606">
    <property type="entry name" value="CoA-Trfase_III_dom_1_sf"/>
</dbReference>
<dbReference type="PANTHER" id="PTHR48207">
    <property type="entry name" value="SUCCINATE--HYDROXYMETHYLGLUTARATE COA-TRANSFERASE"/>
    <property type="match status" value="1"/>
</dbReference>
<accession>A0ABV7E0H2</accession>
<keyword evidence="1 2" id="KW-0808">Transferase</keyword>
<dbReference type="InterPro" id="IPR050483">
    <property type="entry name" value="CoA-transferase_III_domain"/>
</dbReference>
<dbReference type="EMBL" id="JBHRSM010000046">
    <property type="protein sequence ID" value="MFC3088044.1"/>
    <property type="molecule type" value="Genomic_DNA"/>
</dbReference>
<dbReference type="Gene3D" id="3.30.1540.10">
    <property type="entry name" value="formyl-coa transferase, domain 3"/>
    <property type="match status" value="1"/>
</dbReference>